<dbReference type="NCBIfam" id="TIGR00229">
    <property type="entry name" value="sensory_box"/>
    <property type="match status" value="1"/>
</dbReference>
<feature type="region of interest" description="Disordered" evidence="17">
    <location>
        <begin position="542"/>
        <end position="584"/>
    </location>
</feature>
<comment type="similarity">
    <text evidence="3">In the N-terminal section; belongs to the phytochrome family.</text>
</comment>
<dbReference type="Pfam" id="PF00512">
    <property type="entry name" value="HisKA"/>
    <property type="match status" value="1"/>
</dbReference>
<evidence type="ECO:0000256" key="11">
    <source>
        <dbReference type="ARBA" id="ARBA00022989"/>
    </source>
</evidence>
<evidence type="ECO:0000256" key="4">
    <source>
        <dbReference type="ARBA" id="ARBA00012438"/>
    </source>
</evidence>
<comment type="catalytic activity">
    <reaction evidence="1">
        <text>ATP + protein L-histidine = ADP + protein N-phospho-L-histidine.</text>
        <dbReference type="EC" id="2.7.13.3"/>
    </reaction>
</comment>
<dbReference type="SUPFAM" id="SSF47384">
    <property type="entry name" value="Homodimeric domain of signal transducing histidine kinase"/>
    <property type="match status" value="1"/>
</dbReference>
<feature type="coiled-coil region" evidence="16">
    <location>
        <begin position="193"/>
        <end position="220"/>
    </location>
</feature>
<dbReference type="InterPro" id="IPR001789">
    <property type="entry name" value="Sig_transdc_resp-reg_receiver"/>
</dbReference>
<feature type="compositionally biased region" description="Low complexity" evidence="17">
    <location>
        <begin position="9"/>
        <end position="21"/>
    </location>
</feature>
<evidence type="ECO:0000256" key="16">
    <source>
        <dbReference type="SAM" id="Coils"/>
    </source>
</evidence>
<feature type="domain" description="Response regulatory" evidence="19">
    <location>
        <begin position="471"/>
        <end position="634"/>
    </location>
</feature>
<keyword evidence="16" id="KW-0175">Coiled coil</keyword>
<evidence type="ECO:0000256" key="12">
    <source>
        <dbReference type="ARBA" id="ARBA00023012"/>
    </source>
</evidence>
<evidence type="ECO:0000256" key="7">
    <source>
        <dbReference type="ARBA" id="ARBA00022692"/>
    </source>
</evidence>
<dbReference type="PROSITE" id="PS50110">
    <property type="entry name" value="RESPONSE_REGULATORY"/>
    <property type="match status" value="1"/>
</dbReference>
<dbReference type="InterPro" id="IPR000014">
    <property type="entry name" value="PAS"/>
</dbReference>
<dbReference type="PRINTS" id="PR00344">
    <property type="entry name" value="BCTRLSENSOR"/>
</dbReference>
<dbReference type="GO" id="GO:0016020">
    <property type="term" value="C:membrane"/>
    <property type="evidence" value="ECO:0007669"/>
    <property type="project" value="UniProtKB-SubCell"/>
</dbReference>
<keyword evidence="6" id="KW-0808">Transferase</keyword>
<keyword evidence="12" id="KW-0902">Two-component regulatory system</keyword>
<keyword evidence="9" id="KW-0418">Kinase</keyword>
<dbReference type="Gene3D" id="3.30.565.10">
    <property type="entry name" value="Histidine kinase-like ATPase, C-terminal domain"/>
    <property type="match status" value="1"/>
</dbReference>
<sequence>MTSSSRWLSAQTQASSQPASPNLGQPSPASELPGLTVWIALGLGIWALWAMRPVWRWATARRMTQRDLEAQVAERTEALRQSETRNSAILSTIPDMMSLVSRAGIHLDSIKRNPQLDLAPPHVSLIGKSIAEYLPPELAAQKLAAIEQALSTGQMQIYEQAIQRPGRMQHEELRVLPYGADTVLIMIRDVTERKQIELELQQAKEKAEAANRAKTAFLANISHDLRTPLNAILGYGQLMARDAQTEEQRDQIEIVNRNGEYLLQLINDILWLSKIEAGQLMLEPANVDLHALLNSIISIFRIRAQAKGLDFSYSFASAGDSEVPKFIHADRHKLRQIITNLLDNAIKFTPQGRIELRVQSESQSESQSGSQSNLLVIEVEDTGVGIVSEDLEKIFEMFVQSTAGEQLQQGIGLGLAISHRFVQRMGGQMTLRSQLGHGSLFRVELPLQPTSLAQIEPPAVSSLPRAGQSRRMLVVDDTDTNLKLMTHWLKSAGFEVQQAQSGQVAIEQAMQFRPDLIWMDLRMPGMDGYEAMRQIKQAVRQVNPAALHQSASPESVSPESASPEAASPEAASLGEDPDGDWQPHWQPYWQPKIIALTAAAFEEARQEILAAGFDDFVAKPCSESIVLAKIAQHLDLNDCYTASRPTRDPASRPAQSLGQGLDRMPADWIAQLNHAARSANEPMIFELLEALPADCHDLKATVKQLVHEFKLSDLIRLTQPASP</sequence>
<keyword evidence="8" id="KW-0547">Nucleotide-binding</keyword>
<evidence type="ECO:0000256" key="9">
    <source>
        <dbReference type="ARBA" id="ARBA00022777"/>
    </source>
</evidence>
<dbReference type="PANTHER" id="PTHR43047">
    <property type="entry name" value="TWO-COMPONENT HISTIDINE PROTEIN KINASE"/>
    <property type="match status" value="1"/>
</dbReference>
<dbReference type="SUPFAM" id="SSF52172">
    <property type="entry name" value="CheY-like"/>
    <property type="match status" value="1"/>
</dbReference>
<evidence type="ECO:0000259" key="19">
    <source>
        <dbReference type="PROSITE" id="PS50110"/>
    </source>
</evidence>
<dbReference type="InterPro" id="IPR005467">
    <property type="entry name" value="His_kinase_dom"/>
</dbReference>
<dbReference type="GO" id="GO:0000155">
    <property type="term" value="F:phosphorelay sensor kinase activity"/>
    <property type="evidence" value="ECO:0007669"/>
    <property type="project" value="InterPro"/>
</dbReference>
<dbReference type="InterPro" id="IPR013656">
    <property type="entry name" value="PAS_4"/>
</dbReference>
<dbReference type="SMART" id="SM00388">
    <property type="entry name" value="HisKA"/>
    <property type="match status" value="1"/>
</dbReference>
<dbReference type="InterPro" id="IPR036097">
    <property type="entry name" value="HisK_dim/P_sf"/>
</dbReference>
<dbReference type="InterPro" id="IPR003594">
    <property type="entry name" value="HATPase_dom"/>
</dbReference>
<comment type="subcellular location">
    <subcellularLocation>
        <location evidence="2">Membrane</location>
    </subcellularLocation>
</comment>
<reference evidence="20" key="2">
    <citation type="journal article" date="2022" name="Microbiol. Resour. Announc.">
        <title>Metagenome Sequencing to Explore Phylogenomics of Terrestrial Cyanobacteria.</title>
        <authorList>
            <person name="Ward R.D."/>
            <person name="Stajich J.E."/>
            <person name="Johansen J.R."/>
            <person name="Huntemann M."/>
            <person name="Clum A."/>
            <person name="Foster B."/>
            <person name="Foster B."/>
            <person name="Roux S."/>
            <person name="Palaniappan K."/>
            <person name="Varghese N."/>
            <person name="Mukherjee S."/>
            <person name="Reddy T.B.K."/>
            <person name="Daum C."/>
            <person name="Copeland A."/>
            <person name="Chen I.A."/>
            <person name="Ivanova N.N."/>
            <person name="Kyrpides N.C."/>
            <person name="Shapiro N."/>
            <person name="Eloe-Fadrosh E.A."/>
            <person name="Pietrasiak N."/>
        </authorList>
    </citation>
    <scope>NUCLEOTIDE SEQUENCE</scope>
    <source>
        <strain evidence="20">GSE-TBD4-15B</strain>
    </source>
</reference>
<evidence type="ECO:0000259" key="18">
    <source>
        <dbReference type="PROSITE" id="PS50109"/>
    </source>
</evidence>
<dbReference type="Proteomes" id="UP000707356">
    <property type="component" value="Unassembled WGS sequence"/>
</dbReference>
<evidence type="ECO:0000256" key="13">
    <source>
        <dbReference type="ARBA" id="ARBA00023136"/>
    </source>
</evidence>
<feature type="domain" description="Histidine kinase" evidence="18">
    <location>
        <begin position="220"/>
        <end position="449"/>
    </location>
</feature>
<dbReference type="InterPro" id="IPR035965">
    <property type="entry name" value="PAS-like_dom_sf"/>
</dbReference>
<dbReference type="InterPro" id="IPR004358">
    <property type="entry name" value="Sig_transdc_His_kin-like_C"/>
</dbReference>
<evidence type="ECO:0000256" key="10">
    <source>
        <dbReference type="ARBA" id="ARBA00022840"/>
    </source>
</evidence>
<evidence type="ECO:0000313" key="20">
    <source>
        <dbReference type="EMBL" id="MBW4467496.1"/>
    </source>
</evidence>
<evidence type="ECO:0000256" key="6">
    <source>
        <dbReference type="ARBA" id="ARBA00022679"/>
    </source>
</evidence>
<dbReference type="SUPFAM" id="SSF55785">
    <property type="entry name" value="PYP-like sensor domain (PAS domain)"/>
    <property type="match status" value="1"/>
</dbReference>
<dbReference type="FunFam" id="1.10.287.130:FF:000004">
    <property type="entry name" value="Ethylene receptor 1"/>
    <property type="match status" value="1"/>
</dbReference>
<evidence type="ECO:0000256" key="1">
    <source>
        <dbReference type="ARBA" id="ARBA00000085"/>
    </source>
</evidence>
<proteinExistence type="inferred from homology"/>
<dbReference type="Gene3D" id="3.40.50.2300">
    <property type="match status" value="1"/>
</dbReference>
<protein>
    <recommendedName>
        <fullName evidence="14">Circadian input-output histidine kinase CikA</fullName>
        <ecNumber evidence="4">2.7.13.3</ecNumber>
    </recommendedName>
</protein>
<keyword evidence="13" id="KW-0472">Membrane</keyword>
<dbReference type="Pfam" id="PF00072">
    <property type="entry name" value="Response_reg"/>
    <property type="match status" value="1"/>
</dbReference>
<dbReference type="EMBL" id="JAHHHV010000077">
    <property type="protein sequence ID" value="MBW4467496.1"/>
    <property type="molecule type" value="Genomic_DNA"/>
</dbReference>
<evidence type="ECO:0000256" key="15">
    <source>
        <dbReference type="PROSITE-ProRule" id="PRU00169"/>
    </source>
</evidence>
<keyword evidence="7" id="KW-0812">Transmembrane</keyword>
<keyword evidence="11" id="KW-1133">Transmembrane helix</keyword>
<dbReference type="PROSITE" id="PS50109">
    <property type="entry name" value="HIS_KIN"/>
    <property type="match status" value="1"/>
</dbReference>
<dbReference type="EC" id="2.7.13.3" evidence="4"/>
<evidence type="ECO:0000256" key="5">
    <source>
        <dbReference type="ARBA" id="ARBA00022553"/>
    </source>
</evidence>
<evidence type="ECO:0000256" key="2">
    <source>
        <dbReference type="ARBA" id="ARBA00004370"/>
    </source>
</evidence>
<dbReference type="SMART" id="SM00448">
    <property type="entry name" value="REC"/>
    <property type="match status" value="1"/>
</dbReference>
<dbReference type="FunFam" id="3.30.565.10:FF:000010">
    <property type="entry name" value="Sensor histidine kinase RcsC"/>
    <property type="match status" value="1"/>
</dbReference>
<reference evidence="20" key="1">
    <citation type="submission" date="2021-05" db="EMBL/GenBank/DDBJ databases">
        <authorList>
            <person name="Pietrasiak N."/>
            <person name="Ward R."/>
            <person name="Stajich J.E."/>
            <person name="Kurbessoian T."/>
        </authorList>
    </citation>
    <scope>NUCLEOTIDE SEQUENCE</scope>
    <source>
        <strain evidence="20">GSE-TBD4-15B</strain>
    </source>
</reference>
<dbReference type="SUPFAM" id="SSF55874">
    <property type="entry name" value="ATPase domain of HSP90 chaperone/DNA topoisomerase II/histidine kinase"/>
    <property type="match status" value="1"/>
</dbReference>
<accession>A0A951PDB9</accession>
<evidence type="ECO:0000256" key="3">
    <source>
        <dbReference type="ARBA" id="ARBA00006402"/>
    </source>
</evidence>
<dbReference type="CDD" id="cd16922">
    <property type="entry name" value="HATPase_EvgS-ArcB-TorS-like"/>
    <property type="match status" value="1"/>
</dbReference>
<dbReference type="InterPro" id="IPR036890">
    <property type="entry name" value="HATPase_C_sf"/>
</dbReference>
<dbReference type="AlphaFoldDB" id="A0A951PDB9"/>
<dbReference type="CDD" id="cd00082">
    <property type="entry name" value="HisKA"/>
    <property type="match status" value="1"/>
</dbReference>
<dbReference type="InterPro" id="IPR003661">
    <property type="entry name" value="HisK_dim/P_dom"/>
</dbReference>
<dbReference type="PANTHER" id="PTHR43047:SF64">
    <property type="entry name" value="HISTIDINE KINASE CONTAINING CHEY-HOMOLOGOUS RECEIVER DOMAIN AND PAS DOMAIN-RELATED"/>
    <property type="match status" value="1"/>
</dbReference>
<feature type="compositionally biased region" description="Low complexity" evidence="17">
    <location>
        <begin position="550"/>
        <end position="572"/>
    </location>
</feature>
<gene>
    <name evidence="20" type="ORF">KME07_18880</name>
</gene>
<keyword evidence="10" id="KW-0067">ATP-binding</keyword>
<keyword evidence="5 15" id="KW-0597">Phosphoprotein</keyword>
<feature type="region of interest" description="Disordered" evidence="17">
    <location>
        <begin position="1"/>
        <end position="27"/>
    </location>
</feature>
<evidence type="ECO:0000256" key="17">
    <source>
        <dbReference type="SAM" id="MobiDB-lite"/>
    </source>
</evidence>
<comment type="caution">
    <text evidence="20">The sequence shown here is derived from an EMBL/GenBank/DDBJ whole genome shotgun (WGS) entry which is preliminary data.</text>
</comment>
<feature type="modified residue" description="4-aspartylphosphate" evidence="15">
    <location>
        <position position="520"/>
    </location>
</feature>
<dbReference type="InterPro" id="IPR011006">
    <property type="entry name" value="CheY-like_superfamily"/>
</dbReference>
<dbReference type="GO" id="GO:0005524">
    <property type="term" value="F:ATP binding"/>
    <property type="evidence" value="ECO:0007669"/>
    <property type="project" value="UniProtKB-KW"/>
</dbReference>
<evidence type="ECO:0000256" key="14">
    <source>
        <dbReference type="ARBA" id="ARBA00074306"/>
    </source>
</evidence>
<evidence type="ECO:0000256" key="8">
    <source>
        <dbReference type="ARBA" id="ARBA00022741"/>
    </source>
</evidence>
<dbReference type="Gene3D" id="1.10.287.130">
    <property type="match status" value="1"/>
</dbReference>
<name>A0A951PDB9_9CYAN</name>
<dbReference type="CDD" id="cd17546">
    <property type="entry name" value="REC_hyHK_CKI1_RcsC-like"/>
    <property type="match status" value="1"/>
</dbReference>
<organism evidence="20 21">
    <name type="scientific">Pegethrix bostrychoides GSE-TBD4-15B</name>
    <dbReference type="NCBI Taxonomy" id="2839662"/>
    <lineage>
        <taxon>Bacteria</taxon>
        <taxon>Bacillati</taxon>
        <taxon>Cyanobacteriota</taxon>
        <taxon>Cyanophyceae</taxon>
        <taxon>Oculatellales</taxon>
        <taxon>Oculatellaceae</taxon>
        <taxon>Pegethrix</taxon>
    </lineage>
</organism>
<dbReference type="SMART" id="SM00387">
    <property type="entry name" value="HATPase_c"/>
    <property type="match status" value="1"/>
</dbReference>
<dbReference type="Gene3D" id="3.30.450.20">
    <property type="entry name" value="PAS domain"/>
    <property type="match status" value="1"/>
</dbReference>
<dbReference type="Pfam" id="PF08448">
    <property type="entry name" value="PAS_4"/>
    <property type="match status" value="1"/>
</dbReference>
<dbReference type="Pfam" id="PF02518">
    <property type="entry name" value="HATPase_c"/>
    <property type="match status" value="1"/>
</dbReference>
<evidence type="ECO:0000313" key="21">
    <source>
        <dbReference type="Proteomes" id="UP000707356"/>
    </source>
</evidence>